<comment type="similarity">
    <text evidence="1 5">Belongs to the transferase hexapeptide repeat family.</text>
</comment>
<dbReference type="Gene3D" id="2.160.10.10">
    <property type="entry name" value="Hexapeptide repeat proteins"/>
    <property type="match status" value="1"/>
</dbReference>
<accession>A0A7X9YF53</accession>
<gene>
    <name evidence="6" type="ORF">HHL01_03545</name>
</gene>
<dbReference type="EMBL" id="JABBCX010000001">
    <property type="protein sequence ID" value="NMF47262.1"/>
    <property type="molecule type" value="Genomic_DNA"/>
</dbReference>
<dbReference type="CDD" id="cd03354">
    <property type="entry name" value="LbH_SAT"/>
    <property type="match status" value="1"/>
</dbReference>
<evidence type="ECO:0000256" key="3">
    <source>
        <dbReference type="ARBA" id="ARBA00022737"/>
    </source>
</evidence>
<keyword evidence="3" id="KW-0677">Repeat</keyword>
<dbReference type="InterPro" id="IPR018357">
    <property type="entry name" value="Hexapep_transf_CS"/>
</dbReference>
<dbReference type="Pfam" id="PF00132">
    <property type="entry name" value="Hexapep"/>
    <property type="match status" value="1"/>
</dbReference>
<dbReference type="InterPro" id="IPR005881">
    <property type="entry name" value="Ser_O-AcTrfase"/>
</dbReference>
<dbReference type="GO" id="GO:0009001">
    <property type="term" value="F:serine O-acetyltransferase activity"/>
    <property type="evidence" value="ECO:0007669"/>
    <property type="project" value="UniProtKB-EC"/>
</dbReference>
<dbReference type="RefSeq" id="WP_170071075.1">
    <property type="nucleotide sequence ID" value="NZ_JABBCX010000001.1"/>
</dbReference>
<evidence type="ECO:0000256" key="1">
    <source>
        <dbReference type="ARBA" id="ARBA00007274"/>
    </source>
</evidence>
<comment type="caution">
    <text evidence="6">The sequence shown here is derived from an EMBL/GenBank/DDBJ whole genome shotgun (WGS) entry which is preliminary data.</text>
</comment>
<dbReference type="PROSITE" id="PS00101">
    <property type="entry name" value="HEXAPEP_TRANSFERASES"/>
    <property type="match status" value="1"/>
</dbReference>
<dbReference type="InterPro" id="IPR045304">
    <property type="entry name" value="LbH_SAT"/>
</dbReference>
<evidence type="ECO:0000256" key="5">
    <source>
        <dbReference type="PIRNR" id="PIRNR000441"/>
    </source>
</evidence>
<dbReference type="InterPro" id="IPR011004">
    <property type="entry name" value="Trimer_LpxA-like_sf"/>
</dbReference>
<evidence type="ECO:0000313" key="6">
    <source>
        <dbReference type="EMBL" id="NMF47262.1"/>
    </source>
</evidence>
<dbReference type="PIRSF" id="PIRSF000441">
    <property type="entry name" value="CysE"/>
    <property type="match status" value="1"/>
</dbReference>
<evidence type="ECO:0000256" key="2">
    <source>
        <dbReference type="ARBA" id="ARBA00022679"/>
    </source>
</evidence>
<organism evidence="6 7">
    <name type="scientific">Pseudoalteromonas arctica</name>
    <dbReference type="NCBI Taxonomy" id="394751"/>
    <lineage>
        <taxon>Bacteria</taxon>
        <taxon>Pseudomonadati</taxon>
        <taxon>Pseudomonadota</taxon>
        <taxon>Gammaproteobacteria</taxon>
        <taxon>Alteromonadales</taxon>
        <taxon>Pseudoalteromonadaceae</taxon>
        <taxon>Pseudoalteromonas</taxon>
    </lineage>
</organism>
<dbReference type="Proteomes" id="UP000519126">
    <property type="component" value="Unassembled WGS sequence"/>
</dbReference>
<evidence type="ECO:0000256" key="4">
    <source>
        <dbReference type="ARBA" id="ARBA00023315"/>
    </source>
</evidence>
<comment type="catalytic activity">
    <reaction evidence="5">
        <text>L-serine + acetyl-CoA = O-acetyl-L-serine + CoA</text>
        <dbReference type="Rhea" id="RHEA:24560"/>
        <dbReference type="ChEBI" id="CHEBI:33384"/>
        <dbReference type="ChEBI" id="CHEBI:57287"/>
        <dbReference type="ChEBI" id="CHEBI:57288"/>
        <dbReference type="ChEBI" id="CHEBI:58340"/>
        <dbReference type="EC" id="2.3.1.30"/>
    </reaction>
</comment>
<dbReference type="GO" id="GO:0006535">
    <property type="term" value="P:cysteine biosynthetic process from serine"/>
    <property type="evidence" value="ECO:0007669"/>
    <property type="project" value="InterPro"/>
</dbReference>
<name>A0A7X9YF53_9GAMM</name>
<dbReference type="EC" id="2.3.1.30" evidence="5"/>
<dbReference type="AlphaFoldDB" id="A0A7X9YF53"/>
<keyword evidence="4 5" id="KW-0012">Acyltransferase</keyword>
<dbReference type="GO" id="GO:0005737">
    <property type="term" value="C:cytoplasm"/>
    <property type="evidence" value="ECO:0007669"/>
    <property type="project" value="InterPro"/>
</dbReference>
<keyword evidence="2 5" id="KW-0808">Transferase</keyword>
<proteinExistence type="inferred from homology"/>
<evidence type="ECO:0000313" key="7">
    <source>
        <dbReference type="Proteomes" id="UP000519126"/>
    </source>
</evidence>
<reference evidence="6 7" key="1">
    <citation type="submission" date="2020-04" db="EMBL/GenBank/DDBJ databases">
        <title>Genome Sequencing and Assembley of Pseudoalteromonas artica.</title>
        <authorList>
            <person name="Akerly B."/>
            <person name="Cook G."/>
        </authorList>
    </citation>
    <scope>NUCLEOTIDE SEQUENCE [LARGE SCALE GENOMIC DNA]</scope>
    <source>
        <strain evidence="6 7">NEC-BIFX-0059</strain>
    </source>
</reference>
<dbReference type="InterPro" id="IPR001451">
    <property type="entry name" value="Hexapep"/>
</dbReference>
<dbReference type="PANTHER" id="PTHR42811">
    <property type="entry name" value="SERINE ACETYLTRANSFERASE"/>
    <property type="match status" value="1"/>
</dbReference>
<sequence>MKFSKIKTLIFSDLYRYTKKKNVKTFFKIFLTNSFFRFQVYLRFSKSNNFLLSFMFRLLKANLGKKVNVQLNYNVPIGYGLYIPHGNVVVNSKAIIGNNCSLLQFASIGAIHNGKSATIGDSVYIGPNVNLVGDINIGSNSVLGAGSVVVKNIACNKVVVGSPGKAIKDVTDKNTYNDNLCDDSWARKLKE</sequence>
<protein>
    <recommendedName>
        <fullName evidence="5">Serine acetyltransferase</fullName>
        <ecNumber evidence="5">2.3.1.30</ecNumber>
    </recommendedName>
</protein>
<dbReference type="SUPFAM" id="SSF51161">
    <property type="entry name" value="Trimeric LpxA-like enzymes"/>
    <property type="match status" value="1"/>
</dbReference>